<keyword evidence="2" id="KW-1185">Reference proteome</keyword>
<evidence type="ECO:0000313" key="1">
    <source>
        <dbReference type="EMBL" id="GCE20539.1"/>
    </source>
</evidence>
<dbReference type="AlphaFoldDB" id="A0A402ANE2"/>
<dbReference type="Proteomes" id="UP000287188">
    <property type="component" value="Unassembled WGS sequence"/>
</dbReference>
<dbReference type="RefSeq" id="WP_126552206.1">
    <property type="nucleotide sequence ID" value="NZ_BIFS01000001.1"/>
</dbReference>
<evidence type="ECO:0000313" key="2">
    <source>
        <dbReference type="Proteomes" id="UP000287188"/>
    </source>
</evidence>
<accession>A0A402ANE2</accession>
<name>A0A402ANE2_9CHLR</name>
<proteinExistence type="predicted"/>
<organism evidence="1 2">
    <name type="scientific">Dictyobacter kobayashii</name>
    <dbReference type="NCBI Taxonomy" id="2014872"/>
    <lineage>
        <taxon>Bacteria</taxon>
        <taxon>Bacillati</taxon>
        <taxon>Chloroflexota</taxon>
        <taxon>Ktedonobacteria</taxon>
        <taxon>Ktedonobacterales</taxon>
        <taxon>Dictyobacteraceae</taxon>
        <taxon>Dictyobacter</taxon>
    </lineage>
</organism>
<reference evidence="2" key="1">
    <citation type="submission" date="2018-12" db="EMBL/GenBank/DDBJ databases">
        <title>Tengunoibacter tsumagoiensis gen. nov., sp. nov., Dictyobacter kobayashii sp. nov., D. alpinus sp. nov., and D. joshuensis sp. nov. and description of Dictyobacteraceae fam. nov. within the order Ktedonobacterales isolated from Tengu-no-mugimeshi.</title>
        <authorList>
            <person name="Wang C.M."/>
            <person name="Zheng Y."/>
            <person name="Sakai Y."/>
            <person name="Toyoda A."/>
            <person name="Minakuchi Y."/>
            <person name="Abe K."/>
            <person name="Yokota A."/>
            <person name="Yabe S."/>
        </authorList>
    </citation>
    <scope>NUCLEOTIDE SEQUENCE [LARGE SCALE GENOMIC DNA]</scope>
    <source>
        <strain evidence="2">Uno11</strain>
    </source>
</reference>
<dbReference type="EMBL" id="BIFS01000001">
    <property type="protein sequence ID" value="GCE20539.1"/>
    <property type="molecule type" value="Genomic_DNA"/>
</dbReference>
<evidence type="ECO:0008006" key="3">
    <source>
        <dbReference type="Google" id="ProtNLM"/>
    </source>
</evidence>
<dbReference type="OrthoDB" id="165979at2"/>
<protein>
    <recommendedName>
        <fullName evidence="3">Ferritin-like diiron domain-containing protein</fullName>
    </recommendedName>
</protein>
<sequence>MKPEEVTSTCNEYYDLISVLYHMLEGAWKYDNFRRDAEKSGDQQLAQFFHEAQLEECKRAAQAKELLRERIGIKVPAR</sequence>
<comment type="caution">
    <text evidence="1">The sequence shown here is derived from an EMBL/GenBank/DDBJ whole genome shotgun (WGS) entry which is preliminary data.</text>
</comment>
<gene>
    <name evidence="1" type="ORF">KDK_43390</name>
</gene>